<comment type="caution">
    <text evidence="2">The sequence shown here is derived from an EMBL/GenBank/DDBJ whole genome shotgun (WGS) entry which is preliminary data.</text>
</comment>
<dbReference type="AlphaFoldDB" id="A0AA88A8N0"/>
<dbReference type="Proteomes" id="UP001187192">
    <property type="component" value="Unassembled WGS sequence"/>
</dbReference>
<proteinExistence type="predicted"/>
<dbReference type="EMBL" id="BTGU01000012">
    <property type="protein sequence ID" value="GMN41203.1"/>
    <property type="molecule type" value="Genomic_DNA"/>
</dbReference>
<reference evidence="2" key="1">
    <citation type="submission" date="2023-07" db="EMBL/GenBank/DDBJ databases">
        <title>draft genome sequence of fig (Ficus carica).</title>
        <authorList>
            <person name="Takahashi T."/>
            <person name="Nishimura K."/>
        </authorList>
    </citation>
    <scope>NUCLEOTIDE SEQUENCE</scope>
</reference>
<organism evidence="2 3">
    <name type="scientific">Ficus carica</name>
    <name type="common">Common fig</name>
    <dbReference type="NCBI Taxonomy" id="3494"/>
    <lineage>
        <taxon>Eukaryota</taxon>
        <taxon>Viridiplantae</taxon>
        <taxon>Streptophyta</taxon>
        <taxon>Embryophyta</taxon>
        <taxon>Tracheophyta</taxon>
        <taxon>Spermatophyta</taxon>
        <taxon>Magnoliopsida</taxon>
        <taxon>eudicotyledons</taxon>
        <taxon>Gunneridae</taxon>
        <taxon>Pentapetalae</taxon>
        <taxon>rosids</taxon>
        <taxon>fabids</taxon>
        <taxon>Rosales</taxon>
        <taxon>Moraceae</taxon>
        <taxon>Ficeae</taxon>
        <taxon>Ficus</taxon>
    </lineage>
</organism>
<evidence type="ECO:0000313" key="3">
    <source>
        <dbReference type="Proteomes" id="UP001187192"/>
    </source>
</evidence>
<accession>A0AA88A8N0</accession>
<evidence type="ECO:0000313" key="2">
    <source>
        <dbReference type="EMBL" id="GMN41203.1"/>
    </source>
</evidence>
<protein>
    <submittedName>
        <fullName evidence="2">Uncharacterized protein</fullName>
    </submittedName>
</protein>
<gene>
    <name evidence="2" type="ORF">TIFTF001_010424</name>
</gene>
<name>A0AA88A8N0_FICCA</name>
<feature type="region of interest" description="Disordered" evidence="1">
    <location>
        <begin position="135"/>
        <end position="155"/>
    </location>
</feature>
<sequence>MLRGESINETVSYGILRIGLMSQTRVQRKNSRLCLTYCSLVSAEEDIVDGFPYVAREEYQNMPPLKGEPSNCEYEGQDLVKIRFYNGMKSKEEEKVGSYILLALLQLNADGFVVQTGDPERPAEVLLIPRHREDRDSSIRNHGRSGESTFLLEKR</sequence>
<evidence type="ECO:0000256" key="1">
    <source>
        <dbReference type="SAM" id="MobiDB-lite"/>
    </source>
</evidence>
<keyword evidence="3" id="KW-1185">Reference proteome</keyword>